<evidence type="ECO:0000256" key="1">
    <source>
        <dbReference type="ARBA" id="ARBA00009437"/>
    </source>
</evidence>
<dbReference type="SUPFAM" id="SSF53850">
    <property type="entry name" value="Periplasmic binding protein-like II"/>
    <property type="match status" value="1"/>
</dbReference>
<dbReference type="STRING" id="619304.SAMN05421760_10275"/>
<dbReference type="FunFam" id="1.10.10.10:FF:000001">
    <property type="entry name" value="LysR family transcriptional regulator"/>
    <property type="match status" value="1"/>
</dbReference>
<evidence type="ECO:0000313" key="7">
    <source>
        <dbReference type="Proteomes" id="UP000185999"/>
    </source>
</evidence>
<evidence type="ECO:0000256" key="4">
    <source>
        <dbReference type="ARBA" id="ARBA00023163"/>
    </source>
</evidence>
<dbReference type="PROSITE" id="PS50931">
    <property type="entry name" value="HTH_LYSR"/>
    <property type="match status" value="1"/>
</dbReference>
<keyword evidence="3" id="KW-0238">DNA-binding</keyword>
<dbReference type="SUPFAM" id="SSF46785">
    <property type="entry name" value="Winged helix' DNA-binding domain"/>
    <property type="match status" value="1"/>
</dbReference>
<reference evidence="7" key="1">
    <citation type="submission" date="2017-01" db="EMBL/GenBank/DDBJ databases">
        <authorList>
            <person name="Varghese N."/>
            <person name="Submissions S."/>
        </authorList>
    </citation>
    <scope>NUCLEOTIDE SEQUENCE [LARGE SCALE GENOMIC DNA]</scope>
    <source>
        <strain evidence="7">DSM 22306</strain>
    </source>
</reference>
<dbReference type="InterPro" id="IPR036388">
    <property type="entry name" value="WH-like_DNA-bd_sf"/>
</dbReference>
<dbReference type="PANTHER" id="PTHR30126:SF40">
    <property type="entry name" value="HTH-TYPE TRANSCRIPTIONAL REGULATOR GLTR"/>
    <property type="match status" value="1"/>
</dbReference>
<evidence type="ECO:0000256" key="2">
    <source>
        <dbReference type="ARBA" id="ARBA00023015"/>
    </source>
</evidence>
<evidence type="ECO:0000259" key="5">
    <source>
        <dbReference type="PROSITE" id="PS50931"/>
    </source>
</evidence>
<dbReference type="InterPro" id="IPR036390">
    <property type="entry name" value="WH_DNA-bd_sf"/>
</dbReference>
<dbReference type="EMBL" id="FTOE01000002">
    <property type="protein sequence ID" value="SIS54187.1"/>
    <property type="molecule type" value="Genomic_DNA"/>
</dbReference>
<evidence type="ECO:0000256" key="3">
    <source>
        <dbReference type="ARBA" id="ARBA00023125"/>
    </source>
</evidence>
<dbReference type="Pfam" id="PF03466">
    <property type="entry name" value="LysR_substrate"/>
    <property type="match status" value="1"/>
</dbReference>
<sequence>MELLGLATFRAVVDEGGVLAASKILHTVQSNVTTRIKRLEEEVGADLFVRSGRSLSLTPAGRVLLKYARQMLQLERQARLAVKQVMDQGGEVRIGTMESFAAIRLPYMLLRLHQACPSIEVKVQTDTSHALIQAVLKHELDCAFIGGPFDHPDLVTQAVAYEELVAVKSKVIQRSDTLIVFREGCTYRERALQWQRQHVSQFDVMEMGTLEGILGCVAFGLGVTLMPRSVIEQSQYRDRLVCVELVSELAIIPTLLIRHKNLPILPGMDVLAEAFIDTAVQPCL</sequence>
<dbReference type="InterPro" id="IPR000847">
    <property type="entry name" value="LysR_HTH_N"/>
</dbReference>
<keyword evidence="7" id="KW-1185">Reference proteome</keyword>
<evidence type="ECO:0000313" key="6">
    <source>
        <dbReference type="EMBL" id="SIS54187.1"/>
    </source>
</evidence>
<dbReference type="InterPro" id="IPR005119">
    <property type="entry name" value="LysR_subst-bd"/>
</dbReference>
<dbReference type="Gene3D" id="3.40.190.10">
    <property type="entry name" value="Periplasmic binding protein-like II"/>
    <property type="match status" value="1"/>
</dbReference>
<protein>
    <submittedName>
        <fullName evidence="6">Transcriptional regulator</fullName>
    </submittedName>
</protein>
<dbReference type="OrthoDB" id="464481at2"/>
<comment type="similarity">
    <text evidence="1">Belongs to the LysR transcriptional regulatory family.</text>
</comment>
<keyword evidence="2" id="KW-0805">Transcription regulation</keyword>
<dbReference type="GO" id="GO:0003700">
    <property type="term" value="F:DNA-binding transcription factor activity"/>
    <property type="evidence" value="ECO:0007669"/>
    <property type="project" value="InterPro"/>
</dbReference>
<dbReference type="GO" id="GO:0000976">
    <property type="term" value="F:transcription cis-regulatory region binding"/>
    <property type="evidence" value="ECO:0007669"/>
    <property type="project" value="TreeGrafter"/>
</dbReference>
<dbReference type="PANTHER" id="PTHR30126">
    <property type="entry name" value="HTH-TYPE TRANSCRIPTIONAL REGULATOR"/>
    <property type="match status" value="1"/>
</dbReference>
<dbReference type="RefSeq" id="WP_054340922.1">
    <property type="nucleotide sequence ID" value="NZ_FTOE01000002.1"/>
</dbReference>
<dbReference type="Gene3D" id="3.40.190.290">
    <property type="match status" value="1"/>
</dbReference>
<keyword evidence="4" id="KW-0804">Transcription</keyword>
<name>A0A1N7JXY6_9GAMM</name>
<dbReference type="Proteomes" id="UP000185999">
    <property type="component" value="Unassembled WGS sequence"/>
</dbReference>
<organism evidence="6 7">
    <name type="scientific">Neptunomonas antarctica</name>
    <dbReference type="NCBI Taxonomy" id="619304"/>
    <lineage>
        <taxon>Bacteria</taxon>
        <taxon>Pseudomonadati</taxon>
        <taxon>Pseudomonadota</taxon>
        <taxon>Gammaproteobacteria</taxon>
        <taxon>Oceanospirillales</taxon>
        <taxon>Oceanospirillaceae</taxon>
        <taxon>Neptunomonas</taxon>
    </lineage>
</organism>
<dbReference type="Pfam" id="PF00126">
    <property type="entry name" value="HTH_1"/>
    <property type="match status" value="1"/>
</dbReference>
<accession>A0A1N7JXY6</accession>
<dbReference type="AlphaFoldDB" id="A0A1N7JXY6"/>
<gene>
    <name evidence="6" type="ORF">SAMN05421760_10275</name>
</gene>
<feature type="domain" description="HTH lysR-type" evidence="5">
    <location>
        <begin position="1"/>
        <end position="58"/>
    </location>
</feature>
<dbReference type="Gene3D" id="1.10.10.10">
    <property type="entry name" value="Winged helix-like DNA-binding domain superfamily/Winged helix DNA-binding domain"/>
    <property type="match status" value="1"/>
</dbReference>
<proteinExistence type="inferred from homology"/>